<dbReference type="InterPro" id="IPR029068">
    <property type="entry name" value="Glyas_Bleomycin-R_OHBP_Dase"/>
</dbReference>
<evidence type="ECO:0000313" key="2">
    <source>
        <dbReference type="EMBL" id="MBL0370452.1"/>
    </source>
</evidence>
<keyword evidence="3" id="KW-1185">Reference proteome</keyword>
<name>A0A936YPZ4_9HYPH</name>
<dbReference type="InterPro" id="IPR009725">
    <property type="entry name" value="3_dmu_93_MTrfase"/>
</dbReference>
<dbReference type="Pfam" id="PF06983">
    <property type="entry name" value="3-dmu-9_3-mt"/>
    <property type="match status" value="1"/>
</dbReference>
<gene>
    <name evidence="2" type="ORF">JJB09_00280</name>
</gene>
<accession>A0A936YPZ4</accession>
<dbReference type="SUPFAM" id="SSF54593">
    <property type="entry name" value="Glyoxalase/Bleomycin resistance protein/Dihydroxybiphenyl dioxygenase"/>
    <property type="match status" value="1"/>
</dbReference>
<evidence type="ECO:0000313" key="3">
    <source>
        <dbReference type="Proteomes" id="UP000633219"/>
    </source>
</evidence>
<dbReference type="PANTHER" id="PTHR33990">
    <property type="entry name" value="PROTEIN YJDN-RELATED"/>
    <property type="match status" value="1"/>
</dbReference>
<dbReference type="InterPro" id="IPR028973">
    <property type="entry name" value="PhnB-like"/>
</dbReference>
<dbReference type="RefSeq" id="WP_201651648.1">
    <property type="nucleotide sequence ID" value="NZ_JAEQNC010000001.1"/>
</dbReference>
<sequence length="158" mass="16746">MARISTCLWFDGKGAEAAGLYTSLIPNSKILTNFGQTESGEPLVVDFELDGVPYQALNGGPLFKPSEFASIVAHTDNQAETDRLWNALTADGGAESQCGWLKDKYGVSWQIVPRALLKSLAGPDKAGAGRAMQAMMQMRKIDIAAIEAAYSGTSDSGG</sequence>
<proteinExistence type="predicted"/>
<dbReference type="CDD" id="cd06588">
    <property type="entry name" value="PhnB_like"/>
    <property type="match status" value="1"/>
</dbReference>
<dbReference type="AlphaFoldDB" id="A0A936YPZ4"/>
<organism evidence="2 3">
    <name type="scientific">Rhizobium setariae</name>
    <dbReference type="NCBI Taxonomy" id="2801340"/>
    <lineage>
        <taxon>Bacteria</taxon>
        <taxon>Pseudomonadati</taxon>
        <taxon>Pseudomonadota</taxon>
        <taxon>Alphaproteobacteria</taxon>
        <taxon>Hyphomicrobiales</taxon>
        <taxon>Rhizobiaceae</taxon>
        <taxon>Rhizobium/Agrobacterium group</taxon>
        <taxon>Rhizobium</taxon>
    </lineage>
</organism>
<comment type="caution">
    <text evidence="2">The sequence shown here is derived from an EMBL/GenBank/DDBJ whole genome shotgun (WGS) entry which is preliminary data.</text>
</comment>
<dbReference type="PIRSF" id="PIRSF021700">
    <property type="entry name" value="3_dmu_93_MTrfase"/>
    <property type="match status" value="1"/>
</dbReference>
<protein>
    <submittedName>
        <fullName evidence="2">VOC family protein</fullName>
    </submittedName>
</protein>
<dbReference type="Gene3D" id="3.10.180.10">
    <property type="entry name" value="2,3-Dihydroxybiphenyl 1,2-Dioxygenase, domain 1"/>
    <property type="match status" value="1"/>
</dbReference>
<dbReference type="PANTHER" id="PTHR33990:SF2">
    <property type="entry name" value="PHNB-LIKE DOMAIN-CONTAINING PROTEIN"/>
    <property type="match status" value="1"/>
</dbReference>
<evidence type="ECO:0000259" key="1">
    <source>
        <dbReference type="Pfam" id="PF06983"/>
    </source>
</evidence>
<dbReference type="Proteomes" id="UP000633219">
    <property type="component" value="Unassembled WGS sequence"/>
</dbReference>
<reference evidence="2" key="1">
    <citation type="submission" date="2021-01" db="EMBL/GenBank/DDBJ databases">
        <title>Rhizobium sp. strain KVB221 16S ribosomal RNA gene Genome sequencing and assembly.</title>
        <authorList>
            <person name="Kang M."/>
        </authorList>
    </citation>
    <scope>NUCLEOTIDE SEQUENCE</scope>
    <source>
        <strain evidence="2">KVB221</strain>
    </source>
</reference>
<dbReference type="EMBL" id="JAEQNC010000001">
    <property type="protein sequence ID" value="MBL0370452.1"/>
    <property type="molecule type" value="Genomic_DNA"/>
</dbReference>
<feature type="domain" description="PhnB-like" evidence="1">
    <location>
        <begin position="3"/>
        <end position="112"/>
    </location>
</feature>